<evidence type="ECO:0000256" key="1">
    <source>
        <dbReference type="SAM" id="MobiDB-lite"/>
    </source>
</evidence>
<reference evidence="3" key="1">
    <citation type="journal article" date="2019" name="Int. J. Syst. Evol. Microbiol.">
        <title>The Global Catalogue of Microorganisms (GCM) 10K type strain sequencing project: providing services to taxonomists for standard genome sequencing and annotation.</title>
        <authorList>
            <consortium name="The Broad Institute Genomics Platform"/>
            <consortium name="The Broad Institute Genome Sequencing Center for Infectious Disease"/>
            <person name="Wu L."/>
            <person name="Ma J."/>
        </authorList>
    </citation>
    <scope>NUCLEOTIDE SEQUENCE [LARGE SCALE GENOMIC DNA]</scope>
    <source>
        <strain evidence="3">CCM 8893</strain>
    </source>
</reference>
<gene>
    <name evidence="2" type="ORF">ACFP1M_08120</name>
</gene>
<sequence length="160" mass="18908">MRLCKYIFSPNSLFKKLIPIFYVVVLCSTKNRHADSELAINGGNNALEFSYYDWEEFQSFLSSLPRKDAAHLAETLSQIQEFGMIVSRKQKWVRKLEHNLFEIRSRQANNIQRVIYFHLKDNQYVITHGFTKKTQKAPSKRNSTRTPSPYTLYNEKEWPP</sequence>
<dbReference type="InterPro" id="IPR009241">
    <property type="entry name" value="HigB-like"/>
</dbReference>
<dbReference type="Proteomes" id="UP001596258">
    <property type="component" value="Unassembled WGS sequence"/>
</dbReference>
<accession>A0ABW1UC39</accession>
<name>A0ABW1UC39_9LACO</name>
<dbReference type="EMBL" id="JBHSSO010000063">
    <property type="protein sequence ID" value="MFC6290132.1"/>
    <property type="molecule type" value="Genomic_DNA"/>
</dbReference>
<keyword evidence="3" id="KW-1185">Reference proteome</keyword>
<feature type="region of interest" description="Disordered" evidence="1">
    <location>
        <begin position="134"/>
        <end position="160"/>
    </location>
</feature>
<evidence type="ECO:0000313" key="2">
    <source>
        <dbReference type="EMBL" id="MFC6290132.1"/>
    </source>
</evidence>
<evidence type="ECO:0000313" key="3">
    <source>
        <dbReference type="Proteomes" id="UP001596258"/>
    </source>
</evidence>
<protein>
    <submittedName>
        <fullName evidence="2">Type II toxin-antitoxin system RelE/ParE family toxin</fullName>
    </submittedName>
</protein>
<organism evidence="2 3">
    <name type="scientific">Levilactobacillus angrenensis</name>
    <dbReference type="NCBI Taxonomy" id="2486020"/>
    <lineage>
        <taxon>Bacteria</taxon>
        <taxon>Bacillati</taxon>
        <taxon>Bacillota</taxon>
        <taxon>Bacilli</taxon>
        <taxon>Lactobacillales</taxon>
        <taxon>Lactobacillaceae</taxon>
        <taxon>Levilactobacillus</taxon>
    </lineage>
</organism>
<proteinExistence type="predicted"/>
<dbReference type="RefSeq" id="WP_382337620.1">
    <property type="nucleotide sequence ID" value="NZ_JBHSSO010000063.1"/>
</dbReference>
<dbReference type="Pfam" id="PF05973">
    <property type="entry name" value="Gp49"/>
    <property type="match status" value="1"/>
</dbReference>
<comment type="caution">
    <text evidence="2">The sequence shown here is derived from an EMBL/GenBank/DDBJ whole genome shotgun (WGS) entry which is preliminary data.</text>
</comment>
<feature type="compositionally biased region" description="Basic residues" evidence="1">
    <location>
        <begin position="134"/>
        <end position="143"/>
    </location>
</feature>